<dbReference type="OrthoDB" id="958273at2"/>
<dbReference type="InterPro" id="IPR051629">
    <property type="entry name" value="Sulfite_efflux_TDT"/>
</dbReference>
<comment type="similarity">
    <text evidence="2">Belongs to the tellurite-resistance/dicarboxylate transporter (TDT) family.</text>
</comment>
<keyword evidence="4" id="KW-1003">Cell membrane</keyword>
<gene>
    <name evidence="9" type="ORF">C0Z20_09755</name>
</gene>
<proteinExistence type="inferred from homology"/>
<dbReference type="GO" id="GO:0005886">
    <property type="term" value="C:plasma membrane"/>
    <property type="evidence" value="ECO:0007669"/>
    <property type="project" value="UniProtKB-SubCell"/>
</dbReference>
<dbReference type="Proteomes" id="UP000235777">
    <property type="component" value="Unassembled WGS sequence"/>
</dbReference>
<feature type="transmembrane region" description="Helical" evidence="8">
    <location>
        <begin position="210"/>
        <end position="229"/>
    </location>
</feature>
<keyword evidence="3" id="KW-0813">Transport</keyword>
<evidence type="ECO:0000313" key="10">
    <source>
        <dbReference type="Proteomes" id="UP000235777"/>
    </source>
</evidence>
<dbReference type="STRING" id="863227.GCA_000373005_03588"/>
<feature type="transmembrane region" description="Helical" evidence="8">
    <location>
        <begin position="171"/>
        <end position="198"/>
    </location>
</feature>
<sequence length="348" mass="37745">MSERRSWLEAFPPAAFAMVMATGIVSIAARLLGYGIAGWALLGVNAVAYPAFLSIAVCRFVLYPHAIRVDIGDHGRGPGFLALVAGTAVFGSQIAAYDLVPAAVPWLLGLAIVLWVVIVYAFLAAMTIGQRKPGLQTGFDGTWLLLVVATEAIAILATFEARLASRPAPLAFLSLAAWLLGCALYVMLITLIFYRWCFVPMSAAEMTEPWWINMGAMAIAAFAGSRLILLDRESIALPLHAQAILYVLTTACWAMATFWIPLLVILFIAKHGVQGDPIHYTSAEWSMVFPLGMYTAATYSYAHVASAPFLNEVPRVTIAVAFVAWVLASIGMLHTAFHYFLPKDETQT</sequence>
<keyword evidence="10" id="KW-1185">Reference proteome</keyword>
<dbReference type="AlphaFoldDB" id="A0A2N7X5V0"/>
<feature type="transmembrane region" description="Helical" evidence="8">
    <location>
        <begin position="12"/>
        <end position="32"/>
    </location>
</feature>
<evidence type="ECO:0000256" key="7">
    <source>
        <dbReference type="ARBA" id="ARBA00023136"/>
    </source>
</evidence>
<evidence type="ECO:0000256" key="3">
    <source>
        <dbReference type="ARBA" id="ARBA00022448"/>
    </source>
</evidence>
<protein>
    <submittedName>
        <fullName evidence="9">C4-dicarboxylate ABC transporter</fullName>
    </submittedName>
</protein>
<dbReference type="CDD" id="cd09319">
    <property type="entry name" value="TDT_like_1"/>
    <property type="match status" value="1"/>
</dbReference>
<dbReference type="PANTHER" id="PTHR31686">
    <property type="match status" value="1"/>
</dbReference>
<feature type="transmembrane region" description="Helical" evidence="8">
    <location>
        <begin position="141"/>
        <end position="159"/>
    </location>
</feature>
<evidence type="ECO:0000256" key="1">
    <source>
        <dbReference type="ARBA" id="ARBA00004651"/>
    </source>
</evidence>
<dbReference type="RefSeq" id="WP_018442175.1">
    <property type="nucleotide sequence ID" value="NZ_KB890184.1"/>
</dbReference>
<keyword evidence="7 8" id="KW-0472">Membrane</keyword>
<accession>A0A2N7X5V0</accession>
<feature type="transmembrane region" description="Helical" evidence="8">
    <location>
        <begin position="244"/>
        <end position="268"/>
    </location>
</feature>
<dbReference type="Pfam" id="PF03595">
    <property type="entry name" value="SLAC1"/>
    <property type="match status" value="1"/>
</dbReference>
<evidence type="ECO:0000256" key="6">
    <source>
        <dbReference type="ARBA" id="ARBA00022989"/>
    </source>
</evidence>
<dbReference type="GO" id="GO:0000319">
    <property type="term" value="F:sulfite transmembrane transporter activity"/>
    <property type="evidence" value="ECO:0007669"/>
    <property type="project" value="TreeGrafter"/>
</dbReference>
<feature type="transmembrane region" description="Helical" evidence="8">
    <location>
        <begin position="316"/>
        <end position="341"/>
    </location>
</feature>
<keyword evidence="5 8" id="KW-0812">Transmembrane</keyword>
<comment type="subcellular location">
    <subcellularLocation>
        <location evidence="1">Cell membrane</location>
        <topology evidence="1">Multi-pass membrane protein</topology>
    </subcellularLocation>
</comment>
<evidence type="ECO:0000313" key="9">
    <source>
        <dbReference type="EMBL" id="PMS37004.1"/>
    </source>
</evidence>
<dbReference type="EMBL" id="PNYC01000005">
    <property type="protein sequence ID" value="PMS37004.1"/>
    <property type="molecule type" value="Genomic_DNA"/>
</dbReference>
<feature type="transmembrane region" description="Helical" evidence="8">
    <location>
        <begin position="288"/>
        <end position="310"/>
    </location>
</feature>
<evidence type="ECO:0000256" key="4">
    <source>
        <dbReference type="ARBA" id="ARBA00022475"/>
    </source>
</evidence>
<evidence type="ECO:0000256" key="8">
    <source>
        <dbReference type="SAM" id="Phobius"/>
    </source>
</evidence>
<evidence type="ECO:0000256" key="2">
    <source>
        <dbReference type="ARBA" id="ARBA00008566"/>
    </source>
</evidence>
<dbReference type="InterPro" id="IPR004695">
    <property type="entry name" value="SLAC1/Mae1/Ssu1/TehA"/>
</dbReference>
<comment type="caution">
    <text evidence="9">The sequence shown here is derived from an EMBL/GenBank/DDBJ whole genome shotgun (WGS) entry which is preliminary data.</text>
</comment>
<dbReference type="InterPro" id="IPR038665">
    <property type="entry name" value="Voltage-dep_anion_channel_sf"/>
</dbReference>
<feature type="transmembrane region" description="Helical" evidence="8">
    <location>
        <begin position="79"/>
        <end position="100"/>
    </location>
</feature>
<dbReference type="Gene3D" id="1.50.10.150">
    <property type="entry name" value="Voltage-dependent anion channel"/>
    <property type="match status" value="1"/>
</dbReference>
<evidence type="ECO:0000256" key="5">
    <source>
        <dbReference type="ARBA" id="ARBA00022692"/>
    </source>
</evidence>
<keyword evidence="6 8" id="KW-1133">Transmembrane helix</keyword>
<feature type="transmembrane region" description="Helical" evidence="8">
    <location>
        <begin position="38"/>
        <end position="58"/>
    </location>
</feature>
<reference evidence="9 10" key="1">
    <citation type="submission" date="2018-01" db="EMBL/GenBank/DDBJ databases">
        <title>Whole genome analyses suggest that Burkholderia sensu lato contains two further novel genera in the rhizoxinica-symbiotica group Mycetohabitans gen. nov., and Trinickia gen. nov.: implications for the evolution of diazotrophy and nodulation in the Burkholderiaceae.</title>
        <authorList>
            <person name="Estrada-de los Santos P."/>
            <person name="Palmer M."/>
            <person name="Chavez-Ramirez B."/>
            <person name="Beukes C."/>
            <person name="Steenkamp E.T."/>
            <person name="Hirsch A.M."/>
            <person name="Manyaka P."/>
            <person name="Maluk M."/>
            <person name="Lafos M."/>
            <person name="Crook M."/>
            <person name="Gross E."/>
            <person name="Simon M.F."/>
            <person name="Bueno dos Reis Junior F."/>
            <person name="Poole P.S."/>
            <person name="Venter S.N."/>
            <person name="James E.K."/>
        </authorList>
    </citation>
    <scope>NUCLEOTIDE SEQUENCE [LARGE SCALE GENOMIC DNA]</scope>
    <source>
        <strain evidence="9 10">JPY 581</strain>
    </source>
</reference>
<dbReference type="PANTHER" id="PTHR31686:SF1">
    <property type="entry name" value="SULFITE EFFLUX PUMP SSU1"/>
    <property type="match status" value="1"/>
</dbReference>
<name>A0A2N7X5V0_9BURK</name>
<organism evidence="9 10">
    <name type="scientific">Trinickia symbiotica</name>
    <dbReference type="NCBI Taxonomy" id="863227"/>
    <lineage>
        <taxon>Bacteria</taxon>
        <taxon>Pseudomonadati</taxon>
        <taxon>Pseudomonadota</taxon>
        <taxon>Betaproteobacteria</taxon>
        <taxon>Burkholderiales</taxon>
        <taxon>Burkholderiaceae</taxon>
        <taxon>Trinickia</taxon>
    </lineage>
</organism>
<feature type="transmembrane region" description="Helical" evidence="8">
    <location>
        <begin position="106"/>
        <end position="129"/>
    </location>
</feature>